<accession>A0A7X2MJ24</accession>
<dbReference type="AlphaFoldDB" id="A0A7X2MJ24"/>
<gene>
    <name evidence="3" type="ORF">GKC49_03005</name>
</gene>
<feature type="transmembrane region" description="Helical" evidence="2">
    <location>
        <begin position="76"/>
        <end position="96"/>
    </location>
</feature>
<evidence type="ECO:0000313" key="3">
    <source>
        <dbReference type="EMBL" id="MSE14157.1"/>
    </source>
</evidence>
<protein>
    <submittedName>
        <fullName evidence="3">Uncharacterized protein</fullName>
    </submittedName>
</protein>
<feature type="coiled-coil region" evidence="1">
    <location>
        <begin position="109"/>
        <end position="143"/>
    </location>
</feature>
<comment type="caution">
    <text evidence="3">The sequence shown here is derived from an EMBL/GenBank/DDBJ whole genome shotgun (WGS) entry which is preliminary data.</text>
</comment>
<evidence type="ECO:0000256" key="1">
    <source>
        <dbReference type="SAM" id="Coils"/>
    </source>
</evidence>
<organism evidence="3 4">
    <name type="scientific">Enterobacter agglomerans</name>
    <name type="common">Erwinia herbicola</name>
    <name type="synonym">Pantoea agglomerans</name>
    <dbReference type="NCBI Taxonomy" id="549"/>
    <lineage>
        <taxon>Bacteria</taxon>
        <taxon>Pseudomonadati</taxon>
        <taxon>Pseudomonadota</taxon>
        <taxon>Gammaproteobacteria</taxon>
        <taxon>Enterobacterales</taxon>
        <taxon>Erwiniaceae</taxon>
        <taxon>Pantoea</taxon>
        <taxon>Pantoea agglomerans group</taxon>
    </lineage>
</organism>
<reference evidence="3 4" key="1">
    <citation type="submission" date="2019-11" db="EMBL/GenBank/DDBJ databases">
        <title>Draft Genome Sequence of Plant Growth-Promoting Rhizosphere-Associated Bacteria.</title>
        <authorList>
            <person name="Vasilyev I.Y."/>
            <person name="Radchenko V."/>
            <person name="Ilnitskaya E.V."/>
        </authorList>
    </citation>
    <scope>NUCLEOTIDE SEQUENCE [LARGE SCALE GENOMIC DNA]</scope>
    <source>
        <strain evidence="3 4">VRA_MhP_f</strain>
    </source>
</reference>
<dbReference type="Proteomes" id="UP000461948">
    <property type="component" value="Unassembled WGS sequence"/>
</dbReference>
<keyword evidence="2" id="KW-1133">Transmembrane helix</keyword>
<feature type="transmembrane region" description="Helical" evidence="2">
    <location>
        <begin position="206"/>
        <end position="227"/>
    </location>
</feature>
<proteinExistence type="predicted"/>
<name>A0A7X2MJ24_ENTAG</name>
<sequence>MNHKTANAFRESYLEAQAYKKELNRRKLIKLYSYIPRIVKTILVFIFLLWSSTHFLNNNAVGLASVIFDLLPTGDSSLFFILPVLLVVFAGLIGVLSNRDTSKTSNSFIASARKRLSLLEEELASYKEHNDNLQGDLSKYLNKEHKKDLYDMIHESIKSNVVDDYIEDLTSRIKKNNSLARVEDYFVDIKDRLVQRSNSLNVTSRINLFIGISIATIGISILLYFVFNMSYLKQEGTLIFVELSSKACVSLAIELLSFFFLNLYKRNLQEIKYIQNEITNIEAKKVSLIMSAELPDKFKFKILDALSKTERNFILEKGQSTVDILQNKNDSTAVLNGMKIAFD</sequence>
<dbReference type="EMBL" id="WKLC01000062">
    <property type="protein sequence ID" value="MSE14157.1"/>
    <property type="molecule type" value="Genomic_DNA"/>
</dbReference>
<feature type="non-terminal residue" evidence="3">
    <location>
        <position position="343"/>
    </location>
</feature>
<evidence type="ECO:0000256" key="2">
    <source>
        <dbReference type="SAM" id="Phobius"/>
    </source>
</evidence>
<keyword evidence="2" id="KW-0472">Membrane</keyword>
<keyword evidence="1" id="KW-0175">Coiled coil</keyword>
<evidence type="ECO:0000313" key="4">
    <source>
        <dbReference type="Proteomes" id="UP000461948"/>
    </source>
</evidence>
<keyword evidence="2" id="KW-0812">Transmembrane</keyword>
<feature type="transmembrane region" description="Helical" evidence="2">
    <location>
        <begin position="34"/>
        <end position="56"/>
    </location>
</feature>
<feature type="transmembrane region" description="Helical" evidence="2">
    <location>
        <begin position="239"/>
        <end position="264"/>
    </location>
</feature>